<organism evidence="3 4">
    <name type="scientific">Chelatococcus reniformis</name>
    <dbReference type="NCBI Taxonomy" id="1494448"/>
    <lineage>
        <taxon>Bacteria</taxon>
        <taxon>Pseudomonadati</taxon>
        <taxon>Pseudomonadota</taxon>
        <taxon>Alphaproteobacteria</taxon>
        <taxon>Hyphomicrobiales</taxon>
        <taxon>Chelatococcaceae</taxon>
        <taxon>Chelatococcus</taxon>
    </lineage>
</organism>
<evidence type="ECO:0000313" key="4">
    <source>
        <dbReference type="Proteomes" id="UP000637002"/>
    </source>
</evidence>
<gene>
    <name evidence="3" type="ORF">GCM10010994_50670</name>
</gene>
<comment type="caution">
    <text evidence="3">The sequence shown here is derived from an EMBL/GenBank/DDBJ whole genome shotgun (WGS) entry which is preliminary data.</text>
</comment>
<dbReference type="PANTHER" id="PTHR43842">
    <property type="entry name" value="PROPIONYL-COA CARBOXYLASE BETA CHAIN"/>
    <property type="match status" value="1"/>
</dbReference>
<dbReference type="AlphaFoldDB" id="A0A916USR2"/>
<evidence type="ECO:0000313" key="3">
    <source>
        <dbReference type="EMBL" id="GGC86605.1"/>
    </source>
</evidence>
<feature type="domain" description="CoA carboxyltransferase C-terminal" evidence="2">
    <location>
        <begin position="308"/>
        <end position="547"/>
    </location>
</feature>
<dbReference type="PROSITE" id="PS50989">
    <property type="entry name" value="COA_CT_CTER"/>
    <property type="match status" value="1"/>
</dbReference>
<accession>A0A916USR2</accession>
<name>A0A916USR2_9HYPH</name>
<dbReference type="InterPro" id="IPR011763">
    <property type="entry name" value="COA_CT_C"/>
</dbReference>
<sequence>MTATGWAGSSALPSAAWLGRIRLYRGCRRGQAREPWEACVSEGDKAAEIEQRRARAGLQGGAEAIAKQHGRGRLTIRERIDRVLDASSFREVGPIAGKSEVAADGSTSFTPGNFVVGFGRIGGRNCVVAGEDFTQAAGSPNAAGLRKSVYTEELAIQYRVPLVRFHEGSGGSVGGSDKAGPSLPEALHGRHRFLSVAQALATVPVVSAAVGTVAGLPAGRLVSSHYTVMTRTSQVIIGGPALVERALGMKVSKEDLGGPTIHEKSGVVDDVVEDEAAAFDAVRTFLSYLPQNVWELPPRRATDDPPGRMDAALDGIVPANRRRVYDIRAVVRSVLDQGSFFEMGRRFGPGQVVGLARLAGYPVGIFANDVRHFGGAITADGAQKLRRFVEFCQTFHLPVISFVDEPGFMIGPEAERAATMRYGAMALATVALATVPWATVRVRKSMGLASYAHVAPGAFVLAWPTVEMGALPLEGGVAVAFKHEIAQAEDPAAKRAELEAELAARQSPFRQADGFAVHDLIHPRETRPRLADWIELVQPLLTAQLGPSSFSYRP</sequence>
<keyword evidence="4" id="KW-1185">Reference proteome</keyword>
<dbReference type="InterPro" id="IPR034733">
    <property type="entry name" value="AcCoA_carboxyl_beta"/>
</dbReference>
<reference evidence="3" key="2">
    <citation type="submission" date="2020-09" db="EMBL/GenBank/DDBJ databases">
        <authorList>
            <person name="Sun Q."/>
            <person name="Zhou Y."/>
        </authorList>
    </citation>
    <scope>NUCLEOTIDE SEQUENCE</scope>
    <source>
        <strain evidence="3">CGMCC 1.12919</strain>
    </source>
</reference>
<feature type="domain" description="CoA carboxyltransferase N-terminal" evidence="1">
    <location>
        <begin position="42"/>
        <end position="301"/>
    </location>
</feature>
<dbReference type="GO" id="GO:0004658">
    <property type="term" value="F:propionyl-CoA carboxylase activity"/>
    <property type="evidence" value="ECO:0007669"/>
    <property type="project" value="TreeGrafter"/>
</dbReference>
<reference evidence="3" key="1">
    <citation type="journal article" date="2014" name="Int. J. Syst. Evol. Microbiol.">
        <title>Complete genome sequence of Corynebacterium casei LMG S-19264T (=DSM 44701T), isolated from a smear-ripened cheese.</title>
        <authorList>
            <consortium name="US DOE Joint Genome Institute (JGI-PGF)"/>
            <person name="Walter F."/>
            <person name="Albersmeier A."/>
            <person name="Kalinowski J."/>
            <person name="Ruckert C."/>
        </authorList>
    </citation>
    <scope>NUCLEOTIDE SEQUENCE</scope>
    <source>
        <strain evidence="3">CGMCC 1.12919</strain>
    </source>
</reference>
<protein>
    <submittedName>
        <fullName evidence="3">Propionyl-CoA carboxylase subunit beta</fullName>
    </submittedName>
</protein>
<dbReference type="EMBL" id="BMGG01000010">
    <property type="protein sequence ID" value="GGC86605.1"/>
    <property type="molecule type" value="Genomic_DNA"/>
</dbReference>
<dbReference type="SUPFAM" id="SSF52096">
    <property type="entry name" value="ClpP/crotonase"/>
    <property type="match status" value="2"/>
</dbReference>
<dbReference type="PROSITE" id="PS50980">
    <property type="entry name" value="COA_CT_NTER"/>
    <property type="match status" value="1"/>
</dbReference>
<dbReference type="Pfam" id="PF01039">
    <property type="entry name" value="Carboxyl_trans"/>
    <property type="match status" value="1"/>
</dbReference>
<dbReference type="InterPro" id="IPR011762">
    <property type="entry name" value="COA_CT_N"/>
</dbReference>
<evidence type="ECO:0000259" key="1">
    <source>
        <dbReference type="PROSITE" id="PS50980"/>
    </source>
</evidence>
<dbReference type="InterPro" id="IPR029045">
    <property type="entry name" value="ClpP/crotonase-like_dom_sf"/>
</dbReference>
<dbReference type="InterPro" id="IPR051047">
    <property type="entry name" value="AccD/PCCB"/>
</dbReference>
<dbReference type="Gene3D" id="3.90.226.10">
    <property type="entry name" value="2-enoyl-CoA Hydratase, Chain A, domain 1"/>
    <property type="match status" value="2"/>
</dbReference>
<dbReference type="Proteomes" id="UP000637002">
    <property type="component" value="Unassembled WGS sequence"/>
</dbReference>
<proteinExistence type="predicted"/>
<dbReference type="PANTHER" id="PTHR43842:SF2">
    <property type="entry name" value="PROPIONYL-COA CARBOXYLASE BETA CHAIN, MITOCHONDRIAL"/>
    <property type="match status" value="1"/>
</dbReference>
<evidence type="ECO:0000259" key="2">
    <source>
        <dbReference type="PROSITE" id="PS50989"/>
    </source>
</evidence>